<name>A0A4Y7U222_COPMI</name>
<accession>A0A4Y7U222</accession>
<feature type="compositionally biased region" description="Basic residues" evidence="1">
    <location>
        <begin position="20"/>
        <end position="40"/>
    </location>
</feature>
<evidence type="ECO:0000256" key="1">
    <source>
        <dbReference type="SAM" id="MobiDB-lite"/>
    </source>
</evidence>
<organism evidence="2 3">
    <name type="scientific">Coprinellus micaceus</name>
    <name type="common">Glistening ink-cap mushroom</name>
    <name type="synonym">Coprinus micaceus</name>
    <dbReference type="NCBI Taxonomy" id="71717"/>
    <lineage>
        <taxon>Eukaryota</taxon>
        <taxon>Fungi</taxon>
        <taxon>Dikarya</taxon>
        <taxon>Basidiomycota</taxon>
        <taxon>Agaricomycotina</taxon>
        <taxon>Agaricomycetes</taxon>
        <taxon>Agaricomycetidae</taxon>
        <taxon>Agaricales</taxon>
        <taxon>Agaricineae</taxon>
        <taxon>Psathyrellaceae</taxon>
        <taxon>Coprinellus</taxon>
    </lineage>
</organism>
<comment type="caution">
    <text evidence="2">The sequence shown here is derived from an EMBL/GenBank/DDBJ whole genome shotgun (WGS) entry which is preliminary data.</text>
</comment>
<dbReference type="AlphaFoldDB" id="A0A4Y7U222"/>
<sequence length="65" mass="7471">MIAAKHESLRRLQQENGQRRAFRASHSGRRTNVGRKNKDRKIRELVLRGSARGFLATQALRTKSV</sequence>
<protein>
    <submittedName>
        <fullName evidence="2">Uncharacterized protein</fullName>
    </submittedName>
</protein>
<proteinExistence type="predicted"/>
<evidence type="ECO:0000313" key="2">
    <source>
        <dbReference type="EMBL" id="TEB40108.1"/>
    </source>
</evidence>
<feature type="compositionally biased region" description="Basic and acidic residues" evidence="1">
    <location>
        <begin position="1"/>
        <end position="13"/>
    </location>
</feature>
<dbReference type="EMBL" id="QPFP01000001">
    <property type="protein sequence ID" value="TEB40108.1"/>
    <property type="molecule type" value="Genomic_DNA"/>
</dbReference>
<evidence type="ECO:0000313" key="3">
    <source>
        <dbReference type="Proteomes" id="UP000298030"/>
    </source>
</evidence>
<dbReference type="Proteomes" id="UP000298030">
    <property type="component" value="Unassembled WGS sequence"/>
</dbReference>
<feature type="region of interest" description="Disordered" evidence="1">
    <location>
        <begin position="1"/>
        <end position="41"/>
    </location>
</feature>
<gene>
    <name evidence="2" type="ORF">FA13DRAFT_1724337</name>
</gene>
<reference evidence="2 3" key="1">
    <citation type="journal article" date="2019" name="Nat. Ecol. Evol.">
        <title>Megaphylogeny resolves global patterns of mushroom evolution.</title>
        <authorList>
            <person name="Varga T."/>
            <person name="Krizsan K."/>
            <person name="Foldi C."/>
            <person name="Dima B."/>
            <person name="Sanchez-Garcia M."/>
            <person name="Sanchez-Ramirez S."/>
            <person name="Szollosi G.J."/>
            <person name="Szarkandi J.G."/>
            <person name="Papp V."/>
            <person name="Albert L."/>
            <person name="Andreopoulos W."/>
            <person name="Angelini C."/>
            <person name="Antonin V."/>
            <person name="Barry K.W."/>
            <person name="Bougher N.L."/>
            <person name="Buchanan P."/>
            <person name="Buyck B."/>
            <person name="Bense V."/>
            <person name="Catcheside P."/>
            <person name="Chovatia M."/>
            <person name="Cooper J."/>
            <person name="Damon W."/>
            <person name="Desjardin D."/>
            <person name="Finy P."/>
            <person name="Geml J."/>
            <person name="Haridas S."/>
            <person name="Hughes K."/>
            <person name="Justo A."/>
            <person name="Karasinski D."/>
            <person name="Kautmanova I."/>
            <person name="Kiss B."/>
            <person name="Kocsube S."/>
            <person name="Kotiranta H."/>
            <person name="LaButti K.M."/>
            <person name="Lechner B.E."/>
            <person name="Liimatainen K."/>
            <person name="Lipzen A."/>
            <person name="Lukacs Z."/>
            <person name="Mihaltcheva S."/>
            <person name="Morgado L.N."/>
            <person name="Niskanen T."/>
            <person name="Noordeloos M.E."/>
            <person name="Ohm R.A."/>
            <person name="Ortiz-Santana B."/>
            <person name="Ovrebo C."/>
            <person name="Racz N."/>
            <person name="Riley R."/>
            <person name="Savchenko A."/>
            <person name="Shiryaev A."/>
            <person name="Soop K."/>
            <person name="Spirin V."/>
            <person name="Szebenyi C."/>
            <person name="Tomsovsky M."/>
            <person name="Tulloss R.E."/>
            <person name="Uehling J."/>
            <person name="Grigoriev I.V."/>
            <person name="Vagvolgyi C."/>
            <person name="Papp T."/>
            <person name="Martin F.M."/>
            <person name="Miettinen O."/>
            <person name="Hibbett D.S."/>
            <person name="Nagy L.G."/>
        </authorList>
    </citation>
    <scope>NUCLEOTIDE SEQUENCE [LARGE SCALE GENOMIC DNA]</scope>
    <source>
        <strain evidence="2 3">FP101781</strain>
    </source>
</reference>
<keyword evidence="3" id="KW-1185">Reference proteome</keyword>